<feature type="region of interest" description="Disordered" evidence="1">
    <location>
        <begin position="239"/>
        <end position="306"/>
    </location>
</feature>
<sequence length="696" mass="75021">MPRIHIFENCGCSSGDGFIKAPSSGMWQCTLPSNAEQSPRVIAKKGGNGGHEILVKHTGLTGASGICPFVVESYDCGLTNPRGPQPCAQLVPRFVSPQRFQLISTSSRFLCSFLLTTNVRSADEVDVISFQCICPGARTPSGTGIAFAAAAEATWVDVVSLLRGEQIKGRTSFNAARVWRLQWGVVEAAEVEGVSDLRAGSTLAWRVVEELPLKGLVEDAVSRGGGTLQVAIAGARRKEECRKTAAASPRAESGSNKREPAAEAADADIPRFTPAAHVISADAEPPTLQPKLKRQREGESDPSSPRNLTVEFALAQEMDAKGAVGELRGGKGTDGTMSAGLVAPQRSGKRKPTYAEVLMRSEQPTDTARVAGPKVFVLREWRQRLGELRVEVGYVNNEDGILSLANGWLRKTGKESVGKSVKMVTTLVSASLRELLCGAHLNVAVQCRLSRCKKSDELASLRKCVDIAVVLGKEVDKLPQDTSVGLQFSKYILKLRLLRHRCFATVLMDKTVSRPLFVEALRLCRRLLRLLKEENIASTNSNVCDKDSDACSRQISLGVYTAALAAMELSLFTPQNNKVQNGITLIAGELFLWLCNSKCEERDVPASLLACLESMVDEGSGLHQGGARVLSELLSSLESPTVILPCSERCSNTVELCCGVVRDVANSAAFDQQFARTGALLRRVRTLGGKTNEKNG</sequence>
<name>A0A3L6LA90_9TRYP</name>
<gene>
    <name evidence="2" type="ORF">DPX39_070055700</name>
</gene>
<dbReference type="EMBL" id="QSBY01000007">
    <property type="protein sequence ID" value="RHW71300.1"/>
    <property type="molecule type" value="Genomic_DNA"/>
</dbReference>
<evidence type="ECO:0000256" key="1">
    <source>
        <dbReference type="SAM" id="MobiDB-lite"/>
    </source>
</evidence>
<accession>A0A3L6LA90</accession>
<feature type="region of interest" description="Disordered" evidence="1">
    <location>
        <begin position="328"/>
        <end position="348"/>
    </location>
</feature>
<proteinExistence type="predicted"/>
<reference evidence="2" key="1">
    <citation type="submission" date="2018-09" db="EMBL/GenBank/DDBJ databases">
        <title>whole genome sequence of T. equiperdum IVM-t1 strain.</title>
        <authorList>
            <person name="Suganuma K."/>
        </authorList>
    </citation>
    <scope>NUCLEOTIDE SEQUENCE [LARGE SCALE GENOMIC DNA]</scope>
    <source>
        <strain evidence="2">IVM-t1</strain>
    </source>
</reference>
<organism evidence="2">
    <name type="scientific">Trypanosoma brucei equiperdum</name>
    <dbReference type="NCBI Taxonomy" id="630700"/>
    <lineage>
        <taxon>Eukaryota</taxon>
        <taxon>Discoba</taxon>
        <taxon>Euglenozoa</taxon>
        <taxon>Kinetoplastea</taxon>
        <taxon>Metakinetoplastina</taxon>
        <taxon>Trypanosomatida</taxon>
        <taxon>Trypanosomatidae</taxon>
        <taxon>Trypanosoma</taxon>
    </lineage>
</organism>
<protein>
    <submittedName>
        <fullName evidence="2">Uncharacterized protein</fullName>
    </submittedName>
</protein>
<evidence type="ECO:0000313" key="2">
    <source>
        <dbReference type="EMBL" id="RHW71300.1"/>
    </source>
</evidence>
<dbReference type="Proteomes" id="UP000266743">
    <property type="component" value="Chromosome 7"/>
</dbReference>
<dbReference type="AlphaFoldDB" id="A0A3L6LA90"/>
<comment type="caution">
    <text evidence="2">The sequence shown here is derived from an EMBL/GenBank/DDBJ whole genome shotgun (WGS) entry which is preliminary data.</text>
</comment>